<dbReference type="SUPFAM" id="SSF55424">
    <property type="entry name" value="FAD/NAD-linked reductases, dimerisation (C-terminal) domain"/>
    <property type="match status" value="1"/>
</dbReference>
<dbReference type="Pfam" id="PF02852">
    <property type="entry name" value="Pyr_redox_dim"/>
    <property type="match status" value="1"/>
</dbReference>
<dbReference type="AlphaFoldDB" id="A0A1H9ZJN0"/>
<reference evidence="10" key="1">
    <citation type="submission" date="2016-10" db="EMBL/GenBank/DDBJ databases">
        <authorList>
            <person name="Varghese N."/>
            <person name="Submissions S."/>
        </authorList>
    </citation>
    <scope>NUCLEOTIDE SEQUENCE [LARGE SCALE GENOMIC DNA]</scope>
    <source>
        <strain evidence="10">DSM 44209</strain>
    </source>
</reference>
<dbReference type="PANTHER" id="PTHR43429:SF1">
    <property type="entry name" value="NAD(P)H SULFUR OXIDOREDUCTASE (COA-DEPENDENT)"/>
    <property type="match status" value="1"/>
</dbReference>
<dbReference type="PRINTS" id="PR00368">
    <property type="entry name" value="FADPNR"/>
</dbReference>
<evidence type="ECO:0000256" key="1">
    <source>
        <dbReference type="ARBA" id="ARBA00001974"/>
    </source>
</evidence>
<keyword evidence="5" id="KW-0560">Oxidoreductase</keyword>
<evidence type="ECO:0000256" key="6">
    <source>
        <dbReference type="ARBA" id="ARBA00023284"/>
    </source>
</evidence>
<feature type="domain" description="Pyridine nucleotide-disulphide oxidoreductase dimerisation" evidence="7">
    <location>
        <begin position="355"/>
        <end position="456"/>
    </location>
</feature>
<dbReference type="InterPro" id="IPR050260">
    <property type="entry name" value="FAD-bd_OxRdtase"/>
</dbReference>
<comment type="similarity">
    <text evidence="2">Belongs to the class-III pyridine nucleotide-disulfide oxidoreductase family.</text>
</comment>
<name>A0A1H9ZJN0_9ACTN</name>
<dbReference type="Pfam" id="PF07992">
    <property type="entry name" value="Pyr_redox_2"/>
    <property type="match status" value="1"/>
</dbReference>
<feature type="domain" description="FAD/NAD(P)-binding" evidence="8">
    <location>
        <begin position="24"/>
        <end position="324"/>
    </location>
</feature>
<evidence type="ECO:0000259" key="8">
    <source>
        <dbReference type="Pfam" id="PF07992"/>
    </source>
</evidence>
<evidence type="ECO:0000259" key="7">
    <source>
        <dbReference type="Pfam" id="PF02852"/>
    </source>
</evidence>
<dbReference type="PANTHER" id="PTHR43429">
    <property type="entry name" value="PYRIDINE NUCLEOTIDE-DISULFIDE OXIDOREDUCTASE DOMAIN-CONTAINING"/>
    <property type="match status" value="1"/>
</dbReference>
<dbReference type="PRINTS" id="PR00411">
    <property type="entry name" value="PNDRDTASEI"/>
</dbReference>
<keyword evidence="10" id="KW-1185">Reference proteome</keyword>
<dbReference type="SUPFAM" id="SSF51905">
    <property type="entry name" value="FAD/NAD(P)-binding domain"/>
    <property type="match status" value="2"/>
</dbReference>
<evidence type="ECO:0000256" key="5">
    <source>
        <dbReference type="ARBA" id="ARBA00023002"/>
    </source>
</evidence>
<keyword evidence="6" id="KW-0676">Redox-active center</keyword>
<organism evidence="9 10">
    <name type="scientific">Geodermatophilus poikilotrophus</name>
    <dbReference type="NCBI Taxonomy" id="1333667"/>
    <lineage>
        <taxon>Bacteria</taxon>
        <taxon>Bacillati</taxon>
        <taxon>Actinomycetota</taxon>
        <taxon>Actinomycetes</taxon>
        <taxon>Geodermatophilales</taxon>
        <taxon>Geodermatophilaceae</taxon>
        <taxon>Geodermatophilus</taxon>
    </lineage>
</organism>
<accession>A0A1H9ZJN0</accession>
<dbReference type="EMBL" id="FOIE01000001">
    <property type="protein sequence ID" value="SES81827.1"/>
    <property type="molecule type" value="Genomic_DNA"/>
</dbReference>
<dbReference type="GO" id="GO:0016491">
    <property type="term" value="F:oxidoreductase activity"/>
    <property type="evidence" value="ECO:0007669"/>
    <property type="project" value="UniProtKB-KW"/>
</dbReference>
<sequence length="478" mass="50028">MPGRRTVDRRTRTGSPSVRDVGRRVVVIGGDAAGGSAAAQAKKRRPDLDVVVFERGRATSYSACGIPFWISGTVEREADLVARTPEQHRAMGIDVRMRTEVVGIDLDRRVVSWRDLAGGDGGVEPFDDLVYATGSVPMRPPVPGIDSTGVHGVQTLDDGAALRAALDGGDVRRVVVVGGGYIGLEIAEACRIRGLDVTVVDMSATPVGTFDPDVGEFIAEAVRKEDIELVLSDAVAAIETDAGGRARAVVTASGRKLPADLVVLGLGVRPAVRLAEEAGIPLGVSGGIAVDAGMRTQVEGVWAAGDCVESVHRLSGQRVVVALGTHANKQGRVAGINIGGGYATFPGVIGTAITRICELEAARTGLSTAEAEAAGYQFVTAVVDSTTKAGYFPGAQPIRLKMIAERRSGRLLGAQVVGREAAAKRVDALAICIWNEMGVDEILSLDLSYAPPFSPVWDPVLIAARKAFEAVEADVRQL</sequence>
<comment type="cofactor">
    <cofactor evidence="1">
        <name>FAD</name>
        <dbReference type="ChEBI" id="CHEBI:57692"/>
    </cofactor>
</comment>
<evidence type="ECO:0000256" key="4">
    <source>
        <dbReference type="ARBA" id="ARBA00022827"/>
    </source>
</evidence>
<keyword evidence="3" id="KW-0285">Flavoprotein</keyword>
<dbReference type="InterPro" id="IPR023753">
    <property type="entry name" value="FAD/NAD-binding_dom"/>
</dbReference>
<dbReference type="InterPro" id="IPR036188">
    <property type="entry name" value="FAD/NAD-bd_sf"/>
</dbReference>
<keyword evidence="4" id="KW-0274">FAD</keyword>
<gene>
    <name evidence="9" type="ORF">SAMN04488546_0633</name>
</gene>
<evidence type="ECO:0000256" key="3">
    <source>
        <dbReference type="ARBA" id="ARBA00022630"/>
    </source>
</evidence>
<dbReference type="InterPro" id="IPR004099">
    <property type="entry name" value="Pyr_nucl-diS_OxRdtase_dimer"/>
</dbReference>
<evidence type="ECO:0000256" key="2">
    <source>
        <dbReference type="ARBA" id="ARBA00009130"/>
    </source>
</evidence>
<evidence type="ECO:0000313" key="9">
    <source>
        <dbReference type="EMBL" id="SES81827.1"/>
    </source>
</evidence>
<evidence type="ECO:0000313" key="10">
    <source>
        <dbReference type="Proteomes" id="UP000198507"/>
    </source>
</evidence>
<proteinExistence type="inferred from homology"/>
<protein>
    <submittedName>
        <fullName evidence="9">NADPH-dependent 2,4-dienoyl-CoA reductase, sulfur reductase</fullName>
    </submittedName>
</protein>
<dbReference type="Gene3D" id="3.50.50.60">
    <property type="entry name" value="FAD/NAD(P)-binding domain"/>
    <property type="match status" value="2"/>
</dbReference>
<dbReference type="Proteomes" id="UP000198507">
    <property type="component" value="Unassembled WGS sequence"/>
</dbReference>
<dbReference type="InterPro" id="IPR016156">
    <property type="entry name" value="FAD/NAD-linked_Rdtase_dimer_sf"/>
</dbReference>